<dbReference type="Proteomes" id="UP000636709">
    <property type="component" value="Unassembled WGS sequence"/>
</dbReference>
<dbReference type="EMBL" id="JACEFO010002556">
    <property type="protein sequence ID" value="KAF8656340.1"/>
    <property type="molecule type" value="Genomic_DNA"/>
</dbReference>
<comment type="caution">
    <text evidence="2">The sequence shown here is derived from an EMBL/GenBank/DDBJ whole genome shotgun (WGS) entry which is preliminary data.</text>
</comment>
<gene>
    <name evidence="2" type="ORF">HU200_060721</name>
</gene>
<feature type="compositionally biased region" description="Basic residues" evidence="1">
    <location>
        <begin position="38"/>
        <end position="47"/>
    </location>
</feature>
<dbReference type="AlphaFoldDB" id="A0A835DXA7"/>
<evidence type="ECO:0000313" key="3">
    <source>
        <dbReference type="Proteomes" id="UP000636709"/>
    </source>
</evidence>
<evidence type="ECO:0000256" key="1">
    <source>
        <dbReference type="SAM" id="MobiDB-lite"/>
    </source>
</evidence>
<protein>
    <submittedName>
        <fullName evidence="2">Uncharacterized protein</fullName>
    </submittedName>
</protein>
<sequence>MTKQHKDDEAMKTKKPKGDEATEMLLVDAGSSDEQCGKGRRKTKRVTWRSPLHAEETTTEEPNGVVEAMKPKDDEAEMLVVDAGSKETGGGKRRKKKLSQELVEYLRTKEVMGFIATETPRPFWPNITGELFDHELREEIAAQFAENREFDAQVLYQYRTKGYAEIQEEVEVDDEVTEVRGSTSEKYTTP</sequence>
<feature type="region of interest" description="Disordered" evidence="1">
    <location>
        <begin position="1"/>
        <end position="76"/>
    </location>
</feature>
<reference evidence="2" key="1">
    <citation type="submission" date="2020-07" db="EMBL/GenBank/DDBJ databases">
        <title>Genome sequence and genetic diversity analysis of an under-domesticated orphan crop, white fonio (Digitaria exilis).</title>
        <authorList>
            <person name="Bennetzen J.L."/>
            <person name="Chen S."/>
            <person name="Ma X."/>
            <person name="Wang X."/>
            <person name="Yssel A.E.J."/>
            <person name="Chaluvadi S.R."/>
            <person name="Johnson M."/>
            <person name="Gangashetty P."/>
            <person name="Hamidou F."/>
            <person name="Sanogo M.D."/>
            <person name="Zwaenepoel A."/>
            <person name="Wallace J."/>
            <person name="Van De Peer Y."/>
            <person name="Van Deynze A."/>
        </authorList>
    </citation>
    <scope>NUCLEOTIDE SEQUENCE</scope>
    <source>
        <tissue evidence="2">Leaves</tissue>
    </source>
</reference>
<keyword evidence="3" id="KW-1185">Reference proteome</keyword>
<feature type="compositionally biased region" description="Basic and acidic residues" evidence="1">
    <location>
        <begin position="1"/>
        <end position="20"/>
    </location>
</feature>
<dbReference type="OrthoDB" id="695508at2759"/>
<evidence type="ECO:0000313" key="2">
    <source>
        <dbReference type="EMBL" id="KAF8656340.1"/>
    </source>
</evidence>
<name>A0A835DXA7_9POAL</name>
<accession>A0A835DXA7</accession>
<proteinExistence type="predicted"/>
<organism evidence="2 3">
    <name type="scientific">Digitaria exilis</name>
    <dbReference type="NCBI Taxonomy" id="1010633"/>
    <lineage>
        <taxon>Eukaryota</taxon>
        <taxon>Viridiplantae</taxon>
        <taxon>Streptophyta</taxon>
        <taxon>Embryophyta</taxon>
        <taxon>Tracheophyta</taxon>
        <taxon>Spermatophyta</taxon>
        <taxon>Magnoliopsida</taxon>
        <taxon>Liliopsida</taxon>
        <taxon>Poales</taxon>
        <taxon>Poaceae</taxon>
        <taxon>PACMAD clade</taxon>
        <taxon>Panicoideae</taxon>
        <taxon>Panicodae</taxon>
        <taxon>Paniceae</taxon>
        <taxon>Anthephorinae</taxon>
        <taxon>Digitaria</taxon>
    </lineage>
</organism>